<evidence type="ECO:0000256" key="6">
    <source>
        <dbReference type="ARBA" id="ARBA00022898"/>
    </source>
</evidence>
<keyword evidence="6" id="KW-0663">Pyridoxal phosphate</keyword>
<dbReference type="PRINTS" id="PR00799">
    <property type="entry name" value="TRANSAMINASE"/>
</dbReference>
<comment type="caution">
    <text evidence="9">The sequence shown here is derived from an EMBL/GenBank/DDBJ whole genome shotgun (WGS) entry which is preliminary data.</text>
</comment>
<feature type="domain" description="Aminotransferase class I/classII large" evidence="8">
    <location>
        <begin position="492"/>
        <end position="615"/>
    </location>
</feature>
<keyword evidence="5" id="KW-0808">Transferase</keyword>
<sequence>MRVIEGEYGVAQELNGGGGGGREIPGKASPTNGIVRHDSHLRKSGSDPARDRTRIALPPWSLHNAMSCLKEPLNSILIRVSRSGLPPHMLSGFSSRKARTSPCAMTSRFHEDTPVQMSEIGAMRDSFLQNTSDKKIELLAGGERHRSFLATRGGRRPSFHQRGAQTPLCGVGMIWRGGGEIPEKTCRPNGIVRHDSHLRKSGVTQPGIGPRFALVGGEQASRSATAGHYENKAAVPTGGGGITGFWNAIFVHLASKTRHKKTKKLLRDRHESVTTTRIKIRGCPVLITRKLLIRFNVQQLAEITSLACEITLNSQRQRSSYRHHDGLPWVPPAVREAEMELHREDPGDHQYMYSLGDNAYRRHASQLVLGADSPALLEGRVSRAASTCTQLHPHQGSRGNISRAVVCCQSFGGGCALSMGARYLSQILKYTTVYFSSPTWSHSPPTTAIRARSPAGPLPDSRTRGIDPDDAACRRAFSGELPFPPALAFQLNHAPIFMTSGFKDVRYYRYWSDSRRNLDFDGMIQDLREAPQDAVVVLQGCAHNPTGMDLSQEQWRLVADVVQERKLLPFIDNAYQGFASGDLDADVWQVRYFVQCGIELLYAQSFSKNMGLYGEHRQLRECAVDRRASIAIEPTNVTFRFPSPVDSSGEDGLYAAPPSITSMVSARVADERIGSLIVVANDLASISNIAARLENLERSMYVAMAQHGCGIVVKLLQNDKLRAQW</sequence>
<comment type="subunit">
    <text evidence="2">Homodimer.</text>
</comment>
<evidence type="ECO:0000256" key="5">
    <source>
        <dbReference type="ARBA" id="ARBA00022679"/>
    </source>
</evidence>
<accession>A0ABQ9G2U9</accession>
<evidence type="ECO:0000256" key="2">
    <source>
        <dbReference type="ARBA" id="ARBA00011738"/>
    </source>
</evidence>
<dbReference type="InterPro" id="IPR004839">
    <property type="entry name" value="Aminotransferase_I/II_large"/>
</dbReference>
<keyword evidence="10" id="KW-1185">Reference proteome</keyword>
<evidence type="ECO:0000259" key="8">
    <source>
        <dbReference type="Pfam" id="PF00155"/>
    </source>
</evidence>
<dbReference type="PANTHER" id="PTHR11879">
    <property type="entry name" value="ASPARTATE AMINOTRANSFERASE"/>
    <property type="match status" value="1"/>
</dbReference>
<dbReference type="InterPro" id="IPR015424">
    <property type="entry name" value="PyrdxlP-dep_Trfase"/>
</dbReference>
<evidence type="ECO:0000256" key="3">
    <source>
        <dbReference type="ARBA" id="ARBA00012753"/>
    </source>
</evidence>
<evidence type="ECO:0000313" key="10">
    <source>
        <dbReference type="Proteomes" id="UP001159363"/>
    </source>
</evidence>
<protein>
    <recommendedName>
        <fullName evidence="3">aspartate transaminase</fullName>
        <ecNumber evidence="3">2.6.1.1</ecNumber>
    </recommendedName>
</protein>
<dbReference type="PANTHER" id="PTHR11879:SF55">
    <property type="entry name" value="GLUTAMATE OXALOACETATE TRANSAMINASE 1, ISOFORM B"/>
    <property type="match status" value="1"/>
</dbReference>
<keyword evidence="4" id="KW-0032">Aminotransferase</keyword>
<evidence type="ECO:0000256" key="7">
    <source>
        <dbReference type="SAM" id="MobiDB-lite"/>
    </source>
</evidence>
<organism evidence="9 10">
    <name type="scientific">Dryococelus australis</name>
    <dbReference type="NCBI Taxonomy" id="614101"/>
    <lineage>
        <taxon>Eukaryota</taxon>
        <taxon>Metazoa</taxon>
        <taxon>Ecdysozoa</taxon>
        <taxon>Arthropoda</taxon>
        <taxon>Hexapoda</taxon>
        <taxon>Insecta</taxon>
        <taxon>Pterygota</taxon>
        <taxon>Neoptera</taxon>
        <taxon>Polyneoptera</taxon>
        <taxon>Phasmatodea</taxon>
        <taxon>Verophasmatodea</taxon>
        <taxon>Anareolatae</taxon>
        <taxon>Phasmatidae</taxon>
        <taxon>Eurycanthinae</taxon>
        <taxon>Dryococelus</taxon>
    </lineage>
</organism>
<dbReference type="EC" id="2.6.1.1" evidence="3"/>
<dbReference type="InterPro" id="IPR000796">
    <property type="entry name" value="Asp_trans"/>
</dbReference>
<proteinExistence type="predicted"/>
<dbReference type="Pfam" id="PF00155">
    <property type="entry name" value="Aminotran_1_2"/>
    <property type="match status" value="1"/>
</dbReference>
<evidence type="ECO:0000256" key="1">
    <source>
        <dbReference type="ARBA" id="ARBA00001933"/>
    </source>
</evidence>
<dbReference type="EMBL" id="JARBHB010000017">
    <property type="protein sequence ID" value="KAJ8865811.1"/>
    <property type="molecule type" value="Genomic_DNA"/>
</dbReference>
<feature type="region of interest" description="Disordered" evidence="7">
    <location>
        <begin position="14"/>
        <end position="52"/>
    </location>
</feature>
<gene>
    <name evidence="9" type="ORF">PR048_033333</name>
</gene>
<dbReference type="SUPFAM" id="SSF53383">
    <property type="entry name" value="PLP-dependent transferases"/>
    <property type="match status" value="2"/>
</dbReference>
<reference evidence="9 10" key="1">
    <citation type="submission" date="2023-02" db="EMBL/GenBank/DDBJ databases">
        <title>LHISI_Scaffold_Assembly.</title>
        <authorList>
            <person name="Stuart O.P."/>
            <person name="Cleave R."/>
            <person name="Magrath M.J.L."/>
            <person name="Mikheyev A.S."/>
        </authorList>
    </citation>
    <scope>NUCLEOTIDE SEQUENCE [LARGE SCALE GENOMIC DNA]</scope>
    <source>
        <strain evidence="9">Daus_M_001</strain>
        <tissue evidence="9">Leg muscle</tissue>
    </source>
</reference>
<feature type="region of interest" description="Disordered" evidence="7">
    <location>
        <begin position="445"/>
        <end position="464"/>
    </location>
</feature>
<dbReference type="Proteomes" id="UP001159363">
    <property type="component" value="Chromosome 16"/>
</dbReference>
<comment type="cofactor">
    <cofactor evidence="1">
        <name>pyridoxal 5'-phosphate</name>
        <dbReference type="ChEBI" id="CHEBI:597326"/>
    </cofactor>
</comment>
<evidence type="ECO:0000256" key="4">
    <source>
        <dbReference type="ARBA" id="ARBA00022576"/>
    </source>
</evidence>
<evidence type="ECO:0000313" key="9">
    <source>
        <dbReference type="EMBL" id="KAJ8865811.1"/>
    </source>
</evidence>
<dbReference type="Gene3D" id="3.40.640.10">
    <property type="entry name" value="Type I PLP-dependent aspartate aminotransferase-like (Major domain)"/>
    <property type="match status" value="2"/>
</dbReference>
<dbReference type="InterPro" id="IPR015421">
    <property type="entry name" value="PyrdxlP-dep_Trfase_major"/>
</dbReference>
<name>A0ABQ9G2U9_9NEOP</name>